<feature type="active site" description="Proton donor/acceptor" evidence="6">
    <location>
        <position position="317"/>
    </location>
</feature>
<dbReference type="OrthoDB" id="9802453at2"/>
<keyword evidence="6" id="KW-0479">Metal-binding</keyword>
<comment type="subunit">
    <text evidence="6">Homodimer.</text>
</comment>
<reference evidence="9 10" key="1">
    <citation type="submission" date="2018-10" db="EMBL/GenBank/DDBJ databases">
        <title>Genomic Encyclopedia of Type Strains, Phase IV (KMG-IV): sequencing the most valuable type-strain genomes for metagenomic binning, comparative biology and taxonomic classification.</title>
        <authorList>
            <person name="Goeker M."/>
        </authorList>
    </citation>
    <scope>NUCLEOTIDE SEQUENCE [LARGE SCALE GENOMIC DNA]</scope>
    <source>
        <strain evidence="9 10">DSM 26916</strain>
    </source>
</reference>
<dbReference type="EMBL" id="RCCI01000006">
    <property type="protein sequence ID" value="RLJ63443.1"/>
    <property type="molecule type" value="Genomic_DNA"/>
</dbReference>
<dbReference type="Gene3D" id="3.30.420.40">
    <property type="match status" value="2"/>
</dbReference>
<feature type="binding site" evidence="6">
    <location>
        <begin position="377"/>
        <end position="381"/>
    </location>
    <ligand>
        <name>ATP</name>
        <dbReference type="ChEBI" id="CHEBI:30616"/>
    </ligand>
</feature>
<dbReference type="Proteomes" id="UP000268908">
    <property type="component" value="Unassembled WGS sequence"/>
</dbReference>
<dbReference type="Pfam" id="PF06130">
    <property type="entry name" value="PTAC"/>
    <property type="match status" value="1"/>
</dbReference>
<dbReference type="GO" id="GO:0005524">
    <property type="term" value="F:ATP binding"/>
    <property type="evidence" value="ECO:0007669"/>
    <property type="project" value="UniProtKB-KW"/>
</dbReference>
<evidence type="ECO:0000256" key="4">
    <source>
        <dbReference type="ARBA" id="ARBA00022777"/>
    </source>
</evidence>
<dbReference type="RefSeq" id="WP_121242786.1">
    <property type="nucleotide sequence ID" value="NZ_BHVV01000003.1"/>
</dbReference>
<evidence type="ECO:0000256" key="7">
    <source>
        <dbReference type="RuleBase" id="RU003835"/>
    </source>
</evidence>
<keyword evidence="3 6" id="KW-0547">Nucleotide-binding</keyword>
<dbReference type="InterPro" id="IPR008300">
    <property type="entry name" value="PTAC"/>
</dbReference>
<dbReference type="UniPathway" id="UPA00340">
    <property type="reaction ID" value="UER00458"/>
</dbReference>
<keyword evidence="10" id="KW-1185">Reference proteome</keyword>
<dbReference type="AlphaFoldDB" id="A0A497XAM9"/>
<dbReference type="SUPFAM" id="SSF53067">
    <property type="entry name" value="Actin-like ATPase domain"/>
    <property type="match status" value="2"/>
</dbReference>
<proteinExistence type="inferred from homology"/>
<dbReference type="CDD" id="cd24010">
    <property type="entry name" value="ASKHA_NBD_AcK_PK"/>
    <property type="match status" value="1"/>
</dbReference>
<dbReference type="GO" id="GO:0005737">
    <property type="term" value="C:cytoplasm"/>
    <property type="evidence" value="ECO:0007669"/>
    <property type="project" value="UniProtKB-SubCell"/>
</dbReference>
<dbReference type="UniPathway" id="UPA00621"/>
<dbReference type="HAMAP" id="MF_00020">
    <property type="entry name" value="Acetate_kinase"/>
    <property type="match status" value="1"/>
</dbReference>
<comment type="pathway">
    <text evidence="6">Metabolic intermediate biosynthesis; acetyl-CoA biosynthesis; acetyl-CoA from acetate: step 1/2.</text>
</comment>
<accession>A0A497XAM9</accession>
<dbReference type="GO" id="GO:0016747">
    <property type="term" value="F:acyltransferase activity, transferring groups other than amino-acyl groups"/>
    <property type="evidence" value="ECO:0007669"/>
    <property type="project" value="InterPro"/>
</dbReference>
<dbReference type="InterPro" id="IPR004372">
    <property type="entry name" value="Ac/propionate_kinase"/>
</dbReference>
<keyword evidence="5 6" id="KW-0067">ATP-binding</keyword>
<dbReference type="PROSITE" id="PS50042">
    <property type="entry name" value="CNMP_BINDING_3"/>
    <property type="match status" value="1"/>
</dbReference>
<comment type="similarity">
    <text evidence="1 6 7">Belongs to the acetokinase family.</text>
</comment>
<dbReference type="PANTHER" id="PTHR21060">
    <property type="entry name" value="ACETATE KINASE"/>
    <property type="match status" value="1"/>
</dbReference>
<dbReference type="InterPro" id="IPR000595">
    <property type="entry name" value="cNMP-bd_dom"/>
</dbReference>
<dbReference type="GO" id="GO:0006085">
    <property type="term" value="P:acetyl-CoA biosynthetic process"/>
    <property type="evidence" value="ECO:0007669"/>
    <property type="project" value="UniProtKB-UniRule"/>
</dbReference>
<dbReference type="PANTHER" id="PTHR21060:SF15">
    <property type="entry name" value="ACETATE KINASE-RELATED"/>
    <property type="match status" value="1"/>
</dbReference>
<dbReference type="GO" id="GO:0051144">
    <property type="term" value="P:1,2-propanediol catabolic process"/>
    <property type="evidence" value="ECO:0007669"/>
    <property type="project" value="UniProtKB-UniPathway"/>
</dbReference>
<evidence type="ECO:0000313" key="10">
    <source>
        <dbReference type="Proteomes" id="UP000268908"/>
    </source>
</evidence>
<evidence type="ECO:0000256" key="6">
    <source>
        <dbReference type="HAMAP-Rule" id="MF_00020"/>
    </source>
</evidence>
<keyword evidence="4 6" id="KW-0418">Kinase</keyword>
<sequence length="775" mass="84421">MTPQELKQFLAEKVPMFEGFDAARLEEIAALSELRTFEGNEAILECGAAGSFFGVLVSGHAEISVTDSHGGRVQVAKLEDGDVFGEMSLLTGDRTVADVIAGNRCFVLMIPQAVFNSRIIVNPRAITYLAKLLADRARAQAVDITSRQLHDRALAQSSDPYALSLQTDVPGKILSLNVGVSQIHFGVYDTQDDRNDVHGIIDNSDATTARITLTAGGKVTKRERPAFPLEDFLKIVFESMQSLEDAYLFTPFEVVAVGHRVVHGGSKFSSAAVITPQVIGEIEALSGFAPLHNPHNLVGIRQAMKFFPTAPHVAVFDTAFHQTLAPYAYLYGLPYDLYKKEGIRRYGFHGTSHRYISLKAAEVLKRPLGELEIISCHLGIGSSICAIDHGRSVDTTMGMTPSDGLIMASRAGSIDPAVMIHLMDHFGMSPEALGKLINTESGLKGISGISGDIHEIEEAAAEGHHRALLAHKAYCYQVRKNIGAYVAAMGGVDVLAFTGDIGETSPTVRSLACQGLAYMGIKLDEERNRKLEHEGCCGMISADDSPVKVMVIANDDERLVAWEALRAVERNQITLSIQDEEAAPIPIEISAHHVHLAQSDVDKLFGPGHQLTPEHELSQPGQFACKEKVDLVGPKGTIANVRVLGPTRKETQVEIAMTEQFKLGIQPPIRESGDLANTPGITLKGSHGTAAIERGVICAQRHIHMSPEDAMKLRLRDKYVVRVRVEGDRELIYGDVVVRVNPNYRLAMHIDTDEGNAANIRTGMLGYIEEIQSRR</sequence>
<dbReference type="PRINTS" id="PR00471">
    <property type="entry name" value="ACETATEKNASE"/>
</dbReference>
<dbReference type="SUPFAM" id="SSF51206">
    <property type="entry name" value="cAMP-binding domain-like"/>
    <property type="match status" value="1"/>
</dbReference>
<comment type="subcellular location">
    <subcellularLocation>
        <location evidence="6">Cytoplasm</location>
    </subcellularLocation>
</comment>
<protein>
    <recommendedName>
        <fullName evidence="6">Acetate kinase</fullName>
        <ecNumber evidence="6">2.7.2.1</ecNumber>
    </recommendedName>
    <alternativeName>
        <fullName evidence="6">Acetokinase</fullName>
    </alternativeName>
</protein>
<keyword evidence="6" id="KW-0963">Cytoplasm</keyword>
<dbReference type="Pfam" id="PF00027">
    <property type="entry name" value="cNMP_binding"/>
    <property type="match status" value="1"/>
</dbReference>
<evidence type="ECO:0000256" key="2">
    <source>
        <dbReference type="ARBA" id="ARBA00022679"/>
    </source>
</evidence>
<dbReference type="InterPro" id="IPR000890">
    <property type="entry name" value="Aliphatic_acid_kin_short-chain"/>
</dbReference>
<comment type="caution">
    <text evidence="9">The sequence shown here is derived from an EMBL/GenBank/DDBJ whole genome shotgun (WGS) entry which is preliminary data.</text>
</comment>
<evidence type="ECO:0000259" key="8">
    <source>
        <dbReference type="PROSITE" id="PS50042"/>
    </source>
</evidence>
<comment type="caution">
    <text evidence="6">Lacks conserved residue(s) required for the propagation of feature annotation.</text>
</comment>
<evidence type="ECO:0000256" key="5">
    <source>
        <dbReference type="ARBA" id="ARBA00022840"/>
    </source>
</evidence>
<dbReference type="InterPro" id="IPR014710">
    <property type="entry name" value="RmlC-like_jellyroll"/>
</dbReference>
<gene>
    <name evidence="6" type="primary">ackA</name>
    <name evidence="9" type="ORF">DFR35_2065</name>
</gene>
<feature type="binding site" evidence="6">
    <location>
        <position position="260"/>
    </location>
    <ligand>
        <name>substrate</name>
    </ligand>
</feature>
<name>A0A497XAM9_9PROT</name>
<dbReference type="InterPro" id="IPR023865">
    <property type="entry name" value="Aliphatic_acid_kinase_CS"/>
</dbReference>
<keyword evidence="6" id="KW-0460">Magnesium</keyword>
<feature type="domain" description="Cyclic nucleotide-binding" evidence="8">
    <location>
        <begin position="16"/>
        <end position="119"/>
    </location>
</feature>
<evidence type="ECO:0000313" key="9">
    <source>
        <dbReference type="EMBL" id="RLJ63443.1"/>
    </source>
</evidence>
<dbReference type="GO" id="GO:0008776">
    <property type="term" value="F:acetate kinase activity"/>
    <property type="evidence" value="ECO:0007669"/>
    <property type="project" value="UniProtKB-UniRule"/>
</dbReference>
<dbReference type="SMART" id="SM00100">
    <property type="entry name" value="cNMP"/>
    <property type="match status" value="1"/>
</dbReference>
<evidence type="ECO:0000256" key="1">
    <source>
        <dbReference type="ARBA" id="ARBA00008748"/>
    </source>
</evidence>
<dbReference type="Pfam" id="PF00871">
    <property type="entry name" value="Acetate_kinase"/>
    <property type="match status" value="1"/>
</dbReference>
<dbReference type="GO" id="GO:0000287">
    <property type="term" value="F:magnesium ion binding"/>
    <property type="evidence" value="ECO:0007669"/>
    <property type="project" value="UniProtKB-UniRule"/>
</dbReference>
<dbReference type="CDD" id="cd00038">
    <property type="entry name" value="CAP_ED"/>
    <property type="match status" value="1"/>
</dbReference>
<feature type="binding site" evidence="6">
    <location>
        <position position="177"/>
    </location>
    <ligand>
        <name>Mg(2+)</name>
        <dbReference type="ChEBI" id="CHEBI:18420"/>
    </ligand>
</feature>
<keyword evidence="2 6" id="KW-0808">Transferase</keyword>
<organism evidence="9 10">
    <name type="scientific">Sulfurisoma sediminicola</name>
    <dbReference type="NCBI Taxonomy" id="1381557"/>
    <lineage>
        <taxon>Bacteria</taxon>
        <taxon>Pseudomonadati</taxon>
        <taxon>Pseudomonadota</taxon>
        <taxon>Betaproteobacteria</taxon>
        <taxon>Nitrosomonadales</taxon>
        <taxon>Sterolibacteriaceae</taxon>
        <taxon>Sulfurisoma</taxon>
    </lineage>
</organism>
<dbReference type="InterPro" id="IPR018490">
    <property type="entry name" value="cNMP-bd_dom_sf"/>
</dbReference>
<dbReference type="Gene3D" id="2.60.120.10">
    <property type="entry name" value="Jelly Rolls"/>
    <property type="match status" value="1"/>
</dbReference>
<feature type="site" description="Transition state stabilizer" evidence="6">
    <location>
        <position position="410"/>
    </location>
</feature>
<comment type="function">
    <text evidence="6">Catalyzes the formation of acetyl phosphate from acetate and ATP. Can also catalyze the reverse reaction.</text>
</comment>
<dbReference type="EC" id="2.7.2.1" evidence="6"/>
<dbReference type="NCBIfam" id="TIGR00016">
    <property type="entry name" value="ackA"/>
    <property type="match status" value="1"/>
</dbReference>
<evidence type="ECO:0000256" key="3">
    <source>
        <dbReference type="ARBA" id="ARBA00022741"/>
    </source>
</evidence>
<comment type="catalytic activity">
    <reaction evidence="6">
        <text>acetate + ATP = acetyl phosphate + ADP</text>
        <dbReference type="Rhea" id="RHEA:11352"/>
        <dbReference type="ChEBI" id="CHEBI:22191"/>
        <dbReference type="ChEBI" id="CHEBI:30089"/>
        <dbReference type="ChEBI" id="CHEBI:30616"/>
        <dbReference type="ChEBI" id="CHEBI:456216"/>
        <dbReference type="EC" id="2.7.2.1"/>
    </reaction>
</comment>
<dbReference type="InterPro" id="IPR043129">
    <property type="entry name" value="ATPase_NBD"/>
</dbReference>
<feature type="site" description="Transition state stabilizer" evidence="6">
    <location>
        <position position="349"/>
    </location>
</feature>
<dbReference type="NCBIfam" id="NF011652">
    <property type="entry name" value="PRK15070.1"/>
    <property type="match status" value="1"/>
</dbReference>
<dbReference type="PROSITE" id="PS01076">
    <property type="entry name" value="ACETATE_KINASE_2"/>
    <property type="match status" value="1"/>
</dbReference>
<comment type="cofactor">
    <cofactor evidence="6">
        <name>Mg(2+)</name>
        <dbReference type="ChEBI" id="CHEBI:18420"/>
    </cofactor>
    <cofactor evidence="6">
        <name>Mn(2+)</name>
        <dbReference type="ChEBI" id="CHEBI:29035"/>
    </cofactor>
    <text evidence="6">Mg(2+). Can also accept Mn(2+).</text>
</comment>
<dbReference type="GO" id="GO:0006083">
    <property type="term" value="P:acetate metabolic process"/>
    <property type="evidence" value="ECO:0007669"/>
    <property type="project" value="TreeGrafter"/>
</dbReference>